<evidence type="ECO:0008006" key="4">
    <source>
        <dbReference type="Google" id="ProtNLM"/>
    </source>
</evidence>
<dbReference type="PRINTS" id="PR00834">
    <property type="entry name" value="PROTEASES2C"/>
</dbReference>
<dbReference type="InterPro" id="IPR001940">
    <property type="entry name" value="Peptidase_S1C"/>
</dbReference>
<dbReference type="Pfam" id="PF13365">
    <property type="entry name" value="Trypsin_2"/>
    <property type="match status" value="1"/>
</dbReference>
<protein>
    <recommendedName>
        <fullName evidence="4">Serine protease</fullName>
    </recommendedName>
</protein>
<dbReference type="GO" id="GO:0006508">
    <property type="term" value="P:proteolysis"/>
    <property type="evidence" value="ECO:0007669"/>
    <property type="project" value="InterPro"/>
</dbReference>
<evidence type="ECO:0000256" key="1">
    <source>
        <dbReference type="SAM" id="MobiDB-lite"/>
    </source>
</evidence>
<feature type="region of interest" description="Disordered" evidence="1">
    <location>
        <begin position="1"/>
        <end position="30"/>
    </location>
</feature>
<gene>
    <name evidence="2" type="ORF">A3F23_03870</name>
</gene>
<dbReference type="Proteomes" id="UP000177723">
    <property type="component" value="Unassembled WGS sequence"/>
</dbReference>
<dbReference type="PANTHER" id="PTHR22939:SF129">
    <property type="entry name" value="SERINE PROTEASE HTRA2, MITOCHONDRIAL"/>
    <property type="match status" value="1"/>
</dbReference>
<dbReference type="InterPro" id="IPR009003">
    <property type="entry name" value="Peptidase_S1_PA"/>
</dbReference>
<dbReference type="SUPFAM" id="SSF50494">
    <property type="entry name" value="Trypsin-like serine proteases"/>
    <property type="match status" value="1"/>
</dbReference>
<sequence length="435" mass="49202">MMEKMQAENISETQESLEGREMTKLTEGYSKEIKTPHDRSYLKKLQRIAGAFVLAGISVFGADKQATAPELSDDFLSTSRYTSLEQIKNEGKINLYRRILNAVSEKGGIEISPQVPETKYKIFPGETKSRADEKARSMEVPYFSKPEVILGEKFIRENPEKAKEYLEKIEEGLKANIIINTKKGQGSGVIVDGGDRNIFLTNAHVVGDYSKAQVGFISGIAYEMTVSFVDKERDLAILEFPEYMKSPEIMNSPATKELIDSVINENGAVALKLVSDEEIIHKGDMLASIGNPLGFPFEVFINKFEKYEKHVDKEQGFDYLAAKYKSDSRFHVLSKYFVEYIEDYGRKGDVLQGMSGGAVINLEKPGKPKLIGINARRNFALSKFSKNILDNTDNKIKTDKEKWKDFSLGVSSPDIDMFIQRYKEVLSFKDRNKEY</sequence>
<reference evidence="2 3" key="1">
    <citation type="journal article" date="2016" name="Nat. Commun.">
        <title>Thousands of microbial genomes shed light on interconnected biogeochemical processes in an aquifer system.</title>
        <authorList>
            <person name="Anantharaman K."/>
            <person name="Brown C.T."/>
            <person name="Hug L.A."/>
            <person name="Sharon I."/>
            <person name="Castelle C.J."/>
            <person name="Probst A.J."/>
            <person name="Thomas B.C."/>
            <person name="Singh A."/>
            <person name="Wilkins M.J."/>
            <person name="Karaoz U."/>
            <person name="Brodie E.L."/>
            <person name="Williams K.H."/>
            <person name="Hubbard S.S."/>
            <person name="Banfield J.F."/>
        </authorList>
    </citation>
    <scope>NUCLEOTIDE SEQUENCE [LARGE SCALE GENOMIC DNA]</scope>
</reference>
<dbReference type="AlphaFoldDB" id="A0A1F5WQL2"/>
<organism evidence="2 3">
    <name type="scientific">Candidatus Giovannonibacteria bacterium RIFCSPHIGHO2_12_FULL_43_15</name>
    <dbReference type="NCBI Taxonomy" id="1798341"/>
    <lineage>
        <taxon>Bacteria</taxon>
        <taxon>Candidatus Giovannoniibacteriota</taxon>
    </lineage>
</organism>
<dbReference type="PANTHER" id="PTHR22939">
    <property type="entry name" value="SERINE PROTEASE FAMILY S1C HTRA-RELATED"/>
    <property type="match status" value="1"/>
</dbReference>
<name>A0A1F5WQL2_9BACT</name>
<comment type="caution">
    <text evidence="2">The sequence shown here is derived from an EMBL/GenBank/DDBJ whole genome shotgun (WGS) entry which is preliminary data.</text>
</comment>
<dbReference type="GO" id="GO:0004252">
    <property type="term" value="F:serine-type endopeptidase activity"/>
    <property type="evidence" value="ECO:0007669"/>
    <property type="project" value="InterPro"/>
</dbReference>
<evidence type="ECO:0000313" key="2">
    <source>
        <dbReference type="EMBL" id="OGF77949.1"/>
    </source>
</evidence>
<dbReference type="EMBL" id="MFHT01000008">
    <property type="protein sequence ID" value="OGF77949.1"/>
    <property type="molecule type" value="Genomic_DNA"/>
</dbReference>
<accession>A0A1F5WQL2</accession>
<evidence type="ECO:0000313" key="3">
    <source>
        <dbReference type="Proteomes" id="UP000177723"/>
    </source>
</evidence>
<feature type="compositionally biased region" description="Basic and acidic residues" evidence="1">
    <location>
        <begin position="17"/>
        <end position="30"/>
    </location>
</feature>
<dbReference type="Gene3D" id="2.40.10.120">
    <property type="match status" value="1"/>
</dbReference>
<proteinExistence type="predicted"/>